<proteinExistence type="predicted"/>
<protein>
    <submittedName>
        <fullName evidence="1">Uncharacterized protein</fullName>
    </submittedName>
</protein>
<accession>A0A544BT97</accession>
<evidence type="ECO:0000313" key="1">
    <source>
        <dbReference type="EMBL" id="TQP09573.1"/>
    </source>
</evidence>
<name>A0A544BT97_VIBCL</name>
<dbReference type="EMBL" id="VIOS01000103">
    <property type="protein sequence ID" value="TQP09573.1"/>
    <property type="molecule type" value="Genomic_DNA"/>
</dbReference>
<dbReference type="AlphaFoldDB" id="A0A544BT97"/>
<reference evidence="1 2" key="1">
    <citation type="submission" date="2019-07" db="EMBL/GenBank/DDBJ databases">
        <title>Phenotypic and genotypic antimicrobial resistance traits of Vibrio cholerae non-O1/non-O139 isolated from a large Austrian lake frequently associated with cases of infection.</title>
        <authorList>
            <person name="Lepuschitz S."/>
            <person name="Baron S."/>
            <person name="Larvor E."/>
            <person name="Granier S."/>
            <person name="Pretzer C."/>
            <person name="Mach R.L."/>
            <person name="Farnleitner A.H."/>
            <person name="Ruppitsch W."/>
            <person name="Pleininger S."/>
            <person name="Indra A."/>
            <person name="Kirschner A.K.T."/>
        </authorList>
    </citation>
    <scope>NUCLEOTIDE SEQUENCE [LARGE SCALE GENOMIC DNA]</scope>
    <source>
        <strain evidence="1 2">A12JL36W90</strain>
    </source>
</reference>
<sequence length="182" mass="20677">MSLIDAYNDWDKSKIPNPEVYDSRFAGDIEKTNELFLYGFNFVMCHEFSHVELGHCDAYEKTAGFLTDLEKKEFEQQADANAVKLFQEGIYPENESATKYGVSIALSALMFFSSKVSKKIHPDSDVRIADALNGFQIEGDDTSWIISCAAVGLWASHFNIDLHWEEKSSFKGLFEHLMPQLD</sequence>
<comment type="caution">
    <text evidence="1">The sequence shown here is derived from an EMBL/GenBank/DDBJ whole genome shotgun (WGS) entry which is preliminary data.</text>
</comment>
<gene>
    <name evidence="1" type="ORF">FLM02_17285</name>
</gene>
<dbReference type="InterPro" id="IPR019504">
    <property type="entry name" value="Peptidase_U49_Lit_pept"/>
</dbReference>
<evidence type="ECO:0000313" key="2">
    <source>
        <dbReference type="Proteomes" id="UP000319979"/>
    </source>
</evidence>
<dbReference type="Proteomes" id="UP000319979">
    <property type="component" value="Unassembled WGS sequence"/>
</dbReference>
<dbReference type="Pfam" id="PF10463">
    <property type="entry name" value="Peptidase_U49"/>
    <property type="match status" value="1"/>
</dbReference>
<dbReference type="RefSeq" id="WP_142565527.1">
    <property type="nucleotide sequence ID" value="NZ_JAJPEJ010000045.1"/>
</dbReference>
<organism evidence="1 2">
    <name type="scientific">Vibrio cholerae</name>
    <dbReference type="NCBI Taxonomy" id="666"/>
    <lineage>
        <taxon>Bacteria</taxon>
        <taxon>Pseudomonadati</taxon>
        <taxon>Pseudomonadota</taxon>
        <taxon>Gammaproteobacteria</taxon>
        <taxon>Vibrionales</taxon>
        <taxon>Vibrionaceae</taxon>
        <taxon>Vibrio</taxon>
    </lineage>
</organism>